<feature type="transmembrane region" description="Helical" evidence="6">
    <location>
        <begin position="164"/>
        <end position="192"/>
    </location>
</feature>
<evidence type="ECO:0008006" key="8">
    <source>
        <dbReference type="Google" id="ProtNLM"/>
    </source>
</evidence>
<evidence type="ECO:0000256" key="2">
    <source>
        <dbReference type="ARBA" id="ARBA00022475"/>
    </source>
</evidence>
<feature type="transmembrane region" description="Helical" evidence="6">
    <location>
        <begin position="387"/>
        <end position="406"/>
    </location>
</feature>
<evidence type="ECO:0000256" key="6">
    <source>
        <dbReference type="SAM" id="Phobius"/>
    </source>
</evidence>
<evidence type="ECO:0000256" key="3">
    <source>
        <dbReference type="ARBA" id="ARBA00022692"/>
    </source>
</evidence>
<feature type="transmembrane region" description="Helical" evidence="6">
    <location>
        <begin position="300"/>
        <end position="320"/>
    </location>
</feature>
<name>A0A094PV22_9ZZZZ</name>
<feature type="transmembrane region" description="Helical" evidence="6">
    <location>
        <begin position="122"/>
        <end position="144"/>
    </location>
</feature>
<reference evidence="7" key="1">
    <citation type="submission" date="2014-06" db="EMBL/GenBank/DDBJ databases">
        <title>Key roles for freshwater Actinobacteria revealed by deep metagenomic sequencing.</title>
        <authorList>
            <person name="Ghai R."/>
            <person name="Mizuno C.M."/>
            <person name="Picazo A."/>
            <person name="Camacho A."/>
            <person name="Rodriguez-Valera F."/>
        </authorList>
    </citation>
    <scope>NUCLEOTIDE SEQUENCE</scope>
</reference>
<keyword evidence="3 6" id="KW-0812">Transmembrane</keyword>
<gene>
    <name evidence="7" type="ORF">GM51_16015</name>
</gene>
<feature type="transmembrane region" description="Helical" evidence="6">
    <location>
        <begin position="453"/>
        <end position="470"/>
    </location>
</feature>
<keyword evidence="5 6" id="KW-0472">Membrane</keyword>
<comment type="caution">
    <text evidence="7">The sequence shown here is derived from an EMBL/GenBank/DDBJ whole genome shotgun (WGS) entry which is preliminary data.</text>
</comment>
<comment type="subcellular location">
    <subcellularLocation>
        <location evidence="1">Cell membrane</location>
        <topology evidence="1">Multi-pass membrane protein</topology>
    </subcellularLocation>
</comment>
<feature type="transmembrane region" description="Helical" evidence="6">
    <location>
        <begin position="88"/>
        <end position="110"/>
    </location>
</feature>
<feature type="transmembrane region" description="Helical" evidence="6">
    <location>
        <begin position="47"/>
        <end position="68"/>
    </location>
</feature>
<protein>
    <recommendedName>
        <fullName evidence="8">Polysaccharide biosynthesis protein C-terminal domain-containing protein</fullName>
    </recommendedName>
</protein>
<feature type="transmembrane region" description="Helical" evidence="6">
    <location>
        <begin position="253"/>
        <end position="279"/>
    </location>
</feature>
<dbReference type="InterPro" id="IPR050833">
    <property type="entry name" value="Poly_Biosynth_Transport"/>
</dbReference>
<sequence>MSVAVMQTENAVPLWRRIGWLTLGEGVARTGQVVSAILLVRFLAPSAWNVIALALSVYLVAVTIGSLNLEHSILFFLPQLTQHQTNRLLYQTVNLLRISGLVCGAAVVLLQASTEVLGTMGIALCLACAVACELPTVVMTPIFIAHGEEQYASMWGSGHALIQFFALMIPTLCGFGAIGIASGLAVSGFIRLATFTVVFRRYINGEHVHTPGLLKRQILFCAPLGIALAAGVLTRSMDKWLVAWHEPLMVGIYSIAAFEVPILAVLPYAGGAAIAVSMVTMFHNNEVSDAHSVWWHQARMMSLLVVPLTMGLVVVAPELFEILFSHSYRTSVLPFQIFTLIGLHRVTEYGAVLRAAGRSVEIVYSSLILLGSNLVFGYIGLEIHGLVGLTIGSVLAFLVAWVWILSRLKNVFGVSMRHVFPWSAWTSSVAVSCATAAVAFYMSKGGDSAELRLVIKLMVMGGVAAAIGLIKQRDKKVLPMRGNLLEGNSHA</sequence>
<dbReference type="EMBL" id="JNSL01000130">
    <property type="protein sequence ID" value="KGA14957.1"/>
    <property type="molecule type" value="Genomic_DNA"/>
</dbReference>
<dbReference type="PANTHER" id="PTHR30250">
    <property type="entry name" value="PST FAMILY PREDICTED COLANIC ACID TRANSPORTER"/>
    <property type="match status" value="1"/>
</dbReference>
<dbReference type="AlphaFoldDB" id="A0A094PV22"/>
<evidence type="ECO:0000256" key="5">
    <source>
        <dbReference type="ARBA" id="ARBA00023136"/>
    </source>
</evidence>
<evidence type="ECO:0000313" key="7">
    <source>
        <dbReference type="EMBL" id="KGA14957.1"/>
    </source>
</evidence>
<organism evidence="7">
    <name type="scientific">freshwater metagenome</name>
    <dbReference type="NCBI Taxonomy" id="449393"/>
    <lineage>
        <taxon>unclassified sequences</taxon>
        <taxon>metagenomes</taxon>
        <taxon>ecological metagenomes</taxon>
    </lineage>
</organism>
<keyword evidence="4 6" id="KW-1133">Transmembrane helix</keyword>
<accession>A0A094PV22</accession>
<feature type="transmembrane region" description="Helical" evidence="6">
    <location>
        <begin position="362"/>
        <end position="381"/>
    </location>
</feature>
<proteinExistence type="predicted"/>
<evidence type="ECO:0000256" key="4">
    <source>
        <dbReference type="ARBA" id="ARBA00022989"/>
    </source>
</evidence>
<feature type="transmembrane region" description="Helical" evidence="6">
    <location>
        <begin position="418"/>
        <end position="441"/>
    </location>
</feature>
<keyword evidence="2" id="KW-1003">Cell membrane</keyword>
<dbReference type="GO" id="GO:0005886">
    <property type="term" value="C:plasma membrane"/>
    <property type="evidence" value="ECO:0007669"/>
    <property type="project" value="UniProtKB-SubCell"/>
</dbReference>
<feature type="transmembrane region" description="Helical" evidence="6">
    <location>
        <begin position="213"/>
        <end position="233"/>
    </location>
</feature>
<evidence type="ECO:0000256" key="1">
    <source>
        <dbReference type="ARBA" id="ARBA00004651"/>
    </source>
</evidence>
<feature type="transmembrane region" description="Helical" evidence="6">
    <location>
        <begin position="332"/>
        <end position="350"/>
    </location>
</feature>
<dbReference type="PANTHER" id="PTHR30250:SF11">
    <property type="entry name" value="O-ANTIGEN TRANSPORTER-RELATED"/>
    <property type="match status" value="1"/>
</dbReference>